<dbReference type="InterPro" id="IPR027417">
    <property type="entry name" value="P-loop_NTPase"/>
</dbReference>
<evidence type="ECO:0000313" key="3">
    <source>
        <dbReference type="Proteomes" id="UP000553862"/>
    </source>
</evidence>
<keyword evidence="3" id="KW-1185">Reference proteome</keyword>
<dbReference type="GO" id="GO:0016887">
    <property type="term" value="F:ATP hydrolysis activity"/>
    <property type="evidence" value="ECO:0007669"/>
    <property type="project" value="InterPro"/>
</dbReference>
<dbReference type="AlphaFoldDB" id="A0A7L3UXE8"/>
<dbReference type="GO" id="GO:0005524">
    <property type="term" value="F:ATP binding"/>
    <property type="evidence" value="ECO:0007669"/>
    <property type="project" value="InterPro"/>
</dbReference>
<sequence length="159" mass="16312">QGVSLSLRPGEAVAVLAPPGGGKSSLAAAALGLRPLAGGAVLLNGTPLNPRSEPALREQVAGVLQCPSLLSRTLSSNIKLGWGHKEGTPVVAAARRVGVHSWAQQLPQGYDTEVGPRGMQLSGGQAQGVALARALLRNPQVLVLDEPTRALDPVTRCQV</sequence>
<dbReference type="InterPro" id="IPR039421">
    <property type="entry name" value="Type_1_exporter"/>
</dbReference>
<feature type="non-terminal residue" evidence="2">
    <location>
        <position position="159"/>
    </location>
</feature>
<protein>
    <submittedName>
        <fullName evidence="2">TAP1 protein</fullName>
    </submittedName>
</protein>
<proteinExistence type="predicted"/>
<dbReference type="GO" id="GO:0016020">
    <property type="term" value="C:membrane"/>
    <property type="evidence" value="ECO:0007669"/>
    <property type="project" value="TreeGrafter"/>
</dbReference>
<gene>
    <name evidence="2" type="primary">Tap1</name>
    <name evidence="2" type="ORF">MOLATE_R10218</name>
</gene>
<comment type="caution">
    <text evidence="2">The sequence shown here is derived from an EMBL/GenBank/DDBJ whole genome shotgun (WGS) entry which is preliminary data.</text>
</comment>
<name>A0A7L3UXE8_MOLAT</name>
<evidence type="ECO:0000313" key="2">
    <source>
        <dbReference type="EMBL" id="NXV56760.1"/>
    </source>
</evidence>
<feature type="non-terminal residue" evidence="2">
    <location>
        <position position="1"/>
    </location>
</feature>
<dbReference type="PANTHER" id="PTHR24221:SF249">
    <property type="entry name" value="ANTIGEN PEPTIDE TRANSPORTER 1"/>
    <property type="match status" value="1"/>
</dbReference>
<feature type="domain" description="ABC transporter" evidence="1">
    <location>
        <begin position="2"/>
        <end position="148"/>
    </location>
</feature>
<dbReference type="SUPFAM" id="SSF52540">
    <property type="entry name" value="P-loop containing nucleoside triphosphate hydrolases"/>
    <property type="match status" value="1"/>
</dbReference>
<dbReference type="InterPro" id="IPR003439">
    <property type="entry name" value="ABC_transporter-like_ATP-bd"/>
</dbReference>
<dbReference type="Gene3D" id="3.40.50.300">
    <property type="entry name" value="P-loop containing nucleotide triphosphate hydrolases"/>
    <property type="match status" value="1"/>
</dbReference>
<dbReference type="GO" id="GO:0015440">
    <property type="term" value="F:ABC-type peptide transporter activity"/>
    <property type="evidence" value="ECO:0007669"/>
    <property type="project" value="TreeGrafter"/>
</dbReference>
<dbReference type="Pfam" id="PF00005">
    <property type="entry name" value="ABC_tran"/>
    <property type="match status" value="1"/>
</dbReference>
<dbReference type="PANTHER" id="PTHR24221">
    <property type="entry name" value="ATP-BINDING CASSETTE SUB-FAMILY B"/>
    <property type="match status" value="1"/>
</dbReference>
<reference evidence="2 3" key="1">
    <citation type="submission" date="2019-09" db="EMBL/GenBank/DDBJ databases">
        <title>Bird 10,000 Genomes (B10K) Project - Family phase.</title>
        <authorList>
            <person name="Zhang G."/>
        </authorList>
    </citation>
    <scope>NUCLEOTIDE SEQUENCE [LARGE SCALE GENOMIC DNA]</scope>
    <source>
        <strain evidence="2">OUT-0049</strain>
        <tissue evidence="2">Muscle</tissue>
    </source>
</reference>
<dbReference type="EMBL" id="VZUF01134502">
    <property type="protein sequence ID" value="NXV56760.1"/>
    <property type="molecule type" value="Genomic_DNA"/>
</dbReference>
<organism evidence="2 3">
    <name type="scientific">Molothrus ater</name>
    <name type="common">Brown-headed cowbird</name>
    <dbReference type="NCBI Taxonomy" id="84834"/>
    <lineage>
        <taxon>Eukaryota</taxon>
        <taxon>Metazoa</taxon>
        <taxon>Chordata</taxon>
        <taxon>Craniata</taxon>
        <taxon>Vertebrata</taxon>
        <taxon>Euteleostomi</taxon>
        <taxon>Archelosauria</taxon>
        <taxon>Archosauria</taxon>
        <taxon>Dinosauria</taxon>
        <taxon>Saurischia</taxon>
        <taxon>Theropoda</taxon>
        <taxon>Coelurosauria</taxon>
        <taxon>Aves</taxon>
        <taxon>Neognathae</taxon>
        <taxon>Neoaves</taxon>
        <taxon>Telluraves</taxon>
        <taxon>Australaves</taxon>
        <taxon>Passeriformes</taxon>
        <taxon>Passeroidea</taxon>
        <taxon>Icteridae</taxon>
        <taxon>Molothrus</taxon>
    </lineage>
</organism>
<accession>A0A7L3UXE8</accession>
<dbReference type="Proteomes" id="UP000553862">
    <property type="component" value="Unassembled WGS sequence"/>
</dbReference>
<evidence type="ECO:0000259" key="1">
    <source>
        <dbReference type="Pfam" id="PF00005"/>
    </source>
</evidence>